<gene>
    <name evidence="1" type="ORF">FKG94_28295</name>
</gene>
<dbReference type="Gene3D" id="1.10.287.2500">
    <property type="match status" value="1"/>
</dbReference>
<proteinExistence type="predicted"/>
<dbReference type="InterPro" id="IPR053756">
    <property type="entry name" value="Toxin_immunity_effector"/>
</dbReference>
<comment type="caution">
    <text evidence="1">The sequence shown here is derived from an EMBL/GenBank/DDBJ whole genome shotgun (WGS) entry which is preliminary data.</text>
</comment>
<dbReference type="Proteomes" id="UP000319732">
    <property type="component" value="Unassembled WGS sequence"/>
</dbReference>
<dbReference type="AlphaFoldDB" id="A0A545SL34"/>
<evidence type="ECO:0000313" key="1">
    <source>
        <dbReference type="EMBL" id="TQV65678.1"/>
    </source>
</evidence>
<name>A0A545SL34_9GAMM</name>
<reference evidence="1 2" key="1">
    <citation type="submission" date="2019-06" db="EMBL/GenBank/DDBJ databases">
        <title>Whole genome sequence for Cellvibrionaceae sp. R142.</title>
        <authorList>
            <person name="Wang G."/>
        </authorList>
    </citation>
    <scope>NUCLEOTIDE SEQUENCE [LARGE SCALE GENOMIC DNA]</scope>
    <source>
        <strain evidence="1 2">R142</strain>
    </source>
</reference>
<organism evidence="1 2">
    <name type="scientific">Exilibacterium tricleocarpae</name>
    <dbReference type="NCBI Taxonomy" id="2591008"/>
    <lineage>
        <taxon>Bacteria</taxon>
        <taxon>Pseudomonadati</taxon>
        <taxon>Pseudomonadota</taxon>
        <taxon>Gammaproteobacteria</taxon>
        <taxon>Cellvibrionales</taxon>
        <taxon>Cellvibrionaceae</taxon>
        <taxon>Exilibacterium</taxon>
    </lineage>
</organism>
<evidence type="ECO:0000313" key="2">
    <source>
        <dbReference type="Proteomes" id="UP000319732"/>
    </source>
</evidence>
<dbReference type="RefSeq" id="WP_142930314.1">
    <property type="nucleotide sequence ID" value="NZ_ML660132.1"/>
</dbReference>
<sequence length="79" mass="8897">MELSLIQIALLIELTDKEIKQLKQVIDNPSSADDEVDDCGELSTQYIALESALAALYKSKWSKDCGQPSYEELAKKYTR</sequence>
<protein>
    <submittedName>
        <fullName evidence="1">Uncharacterized protein</fullName>
    </submittedName>
</protein>
<accession>A0A545SL34</accession>
<dbReference type="EMBL" id="VHSG01000057">
    <property type="protein sequence ID" value="TQV65678.1"/>
    <property type="molecule type" value="Genomic_DNA"/>
</dbReference>
<keyword evidence="2" id="KW-1185">Reference proteome</keyword>